<evidence type="ECO:0000256" key="3">
    <source>
        <dbReference type="ARBA" id="ARBA00023136"/>
    </source>
</evidence>
<comment type="subcellular location">
    <subcellularLocation>
        <location evidence="1">Membrane</location>
    </subcellularLocation>
</comment>
<reference evidence="6 7" key="1">
    <citation type="submission" date="2019-09" db="EMBL/GenBank/DDBJ databases">
        <title>Bird 10,000 Genomes (B10K) Project - Family phase.</title>
        <authorList>
            <person name="Zhang G."/>
        </authorList>
    </citation>
    <scope>NUCLEOTIDE SEQUENCE [LARGE SCALE GENOMIC DNA]</scope>
    <source>
        <strain evidence="6">B10K-DU-001-45</strain>
        <tissue evidence="6">Muscle</tissue>
    </source>
</reference>
<proteinExistence type="predicted"/>
<protein>
    <submittedName>
        <fullName evidence="6">SLAF1 protein</fullName>
    </submittedName>
</protein>
<feature type="non-terminal residue" evidence="6">
    <location>
        <position position="121"/>
    </location>
</feature>
<keyword evidence="4" id="KW-0325">Glycoprotein</keyword>
<dbReference type="EMBL" id="VXAS01013288">
    <property type="protein sequence ID" value="NXL20565.1"/>
    <property type="molecule type" value="Genomic_DNA"/>
</dbReference>
<keyword evidence="7" id="KW-1185">Reference proteome</keyword>
<evidence type="ECO:0000256" key="2">
    <source>
        <dbReference type="ARBA" id="ARBA00022729"/>
    </source>
</evidence>
<dbReference type="Proteomes" id="UP000550059">
    <property type="component" value="Unassembled WGS sequence"/>
</dbReference>
<dbReference type="InterPro" id="IPR013783">
    <property type="entry name" value="Ig-like_fold"/>
</dbReference>
<dbReference type="GO" id="GO:0016020">
    <property type="term" value="C:membrane"/>
    <property type="evidence" value="ECO:0007669"/>
    <property type="project" value="UniProtKB-SubCell"/>
</dbReference>
<evidence type="ECO:0000256" key="5">
    <source>
        <dbReference type="SAM" id="MobiDB-lite"/>
    </source>
</evidence>
<evidence type="ECO:0000313" key="6">
    <source>
        <dbReference type="EMBL" id="NXL20565.1"/>
    </source>
</evidence>
<feature type="non-terminal residue" evidence="6">
    <location>
        <position position="1"/>
    </location>
</feature>
<evidence type="ECO:0000256" key="1">
    <source>
        <dbReference type="ARBA" id="ARBA00004370"/>
    </source>
</evidence>
<comment type="caution">
    <text evidence="6">The sequence shown here is derived from an EMBL/GenBank/DDBJ whole genome shotgun (WGS) entry which is preliminary data.</text>
</comment>
<feature type="compositionally biased region" description="Low complexity" evidence="5">
    <location>
        <begin position="102"/>
        <end position="114"/>
    </location>
</feature>
<accession>A0A7L0QPV8</accession>
<feature type="region of interest" description="Disordered" evidence="5">
    <location>
        <begin position="96"/>
        <end position="121"/>
    </location>
</feature>
<evidence type="ECO:0000256" key="4">
    <source>
        <dbReference type="ARBA" id="ARBA00023180"/>
    </source>
</evidence>
<dbReference type="AlphaFoldDB" id="A0A7L0QPV8"/>
<dbReference type="PANTHER" id="PTHR12080:SF55">
    <property type="entry name" value="LYMPHOCYTE FUNCTION-ASSOCIATED ANTIGEN 3"/>
    <property type="match status" value="1"/>
</dbReference>
<keyword evidence="2" id="KW-0732">Signal</keyword>
<dbReference type="PANTHER" id="PTHR12080">
    <property type="entry name" value="SIGNALING LYMPHOCYTIC ACTIVATION MOLECULE"/>
    <property type="match status" value="1"/>
</dbReference>
<keyword evidence="3" id="KW-0472">Membrane</keyword>
<name>A0A7L0QPV8_SETKR</name>
<sequence>EPLRKKLLLRVSGGNRSELEPRRTRFGRNFSLQILNTSREDGRLYEYSVYRDSEEEVWQVQLEVLEPVADPSIRILHRELSNGSCWLELSCSSERGDEVSYSWDGGDSGDSTNGGDSGDSG</sequence>
<gene>
    <name evidence="6" type="primary">Slamf1</name>
    <name evidence="6" type="ORF">SETKIR_R14683</name>
</gene>
<evidence type="ECO:0000313" key="7">
    <source>
        <dbReference type="Proteomes" id="UP000550059"/>
    </source>
</evidence>
<organism evidence="6 7">
    <name type="scientific">Setophaga kirtlandii</name>
    <name type="common">Kirtland's warbler</name>
    <name type="synonym">Dendroica kirtlandii</name>
    <dbReference type="NCBI Taxonomy" id="298831"/>
    <lineage>
        <taxon>Eukaryota</taxon>
        <taxon>Metazoa</taxon>
        <taxon>Chordata</taxon>
        <taxon>Craniata</taxon>
        <taxon>Vertebrata</taxon>
        <taxon>Euteleostomi</taxon>
        <taxon>Archelosauria</taxon>
        <taxon>Archosauria</taxon>
        <taxon>Dinosauria</taxon>
        <taxon>Saurischia</taxon>
        <taxon>Theropoda</taxon>
        <taxon>Coelurosauria</taxon>
        <taxon>Aves</taxon>
        <taxon>Neognathae</taxon>
        <taxon>Neoaves</taxon>
        <taxon>Telluraves</taxon>
        <taxon>Australaves</taxon>
        <taxon>Passeriformes</taxon>
        <taxon>Passeroidea</taxon>
        <taxon>Parulidae</taxon>
        <taxon>Setophaga</taxon>
    </lineage>
</organism>
<dbReference type="InterPro" id="IPR015631">
    <property type="entry name" value="CD2/SLAM_rcpt"/>
</dbReference>
<dbReference type="Gene3D" id="2.60.40.10">
    <property type="entry name" value="Immunoglobulins"/>
    <property type="match status" value="1"/>
</dbReference>